<gene>
    <name evidence="2" type="ORF">HE1_00933</name>
</gene>
<protein>
    <submittedName>
        <fullName evidence="2">Uncharacterized protein</fullName>
    </submittedName>
</protein>
<comment type="caution">
    <text evidence="2">The sequence shown here is derived from an EMBL/GenBank/DDBJ whole genome shotgun (WGS) entry which is preliminary data.</text>
</comment>
<organism evidence="2 3">
    <name type="scientific">Holospora elegans E1</name>
    <dbReference type="NCBI Taxonomy" id="1427503"/>
    <lineage>
        <taxon>Bacteria</taxon>
        <taxon>Pseudomonadati</taxon>
        <taxon>Pseudomonadota</taxon>
        <taxon>Alphaproteobacteria</taxon>
        <taxon>Holosporales</taxon>
        <taxon>Holosporaceae</taxon>
        <taxon>Holospora</taxon>
    </lineage>
</organism>
<evidence type="ECO:0000313" key="3">
    <source>
        <dbReference type="Proteomes" id="UP000024842"/>
    </source>
</evidence>
<keyword evidence="1" id="KW-0732">Signal</keyword>
<evidence type="ECO:0000313" key="2">
    <source>
        <dbReference type="EMBL" id="GAJ46598.1"/>
    </source>
</evidence>
<sequence precursor="true">MYIKKLKKVSIMFVFCVLSANTLVYSESYSQETLSNHIKMISENYTYLSKYSLKLESLKQIFLNFKQFLEEIGSKKSKIFTKISNKNRILLMKNFADYFFQEMRRLCIQNIDEVEQILNSGPAKDNYDSDDSENKYNLDEMNSDMLSKKKIFSVDFKDKNEKIFKKELDLLKKKKQNLLSDFSYFTGQEKKSRFSKSKTLKNFEEKFSKYLKKYGEYLDLLLSERNRNFNEELLQGKIDFIQKIEIEKKEDEIKKIINEKNLGILEKLSMFVKKIL</sequence>
<proteinExistence type="predicted"/>
<accession>A0A023DZQ6</accession>
<feature type="signal peptide" evidence="1">
    <location>
        <begin position="1"/>
        <end position="20"/>
    </location>
</feature>
<feature type="chain" id="PRO_5001513472" evidence="1">
    <location>
        <begin position="21"/>
        <end position="276"/>
    </location>
</feature>
<dbReference type="EMBL" id="BAUP01000117">
    <property type="protein sequence ID" value="GAJ46598.1"/>
    <property type="molecule type" value="Genomic_DNA"/>
</dbReference>
<dbReference type="AlphaFoldDB" id="A0A023DZQ6"/>
<keyword evidence="3" id="KW-1185">Reference proteome</keyword>
<dbReference type="Proteomes" id="UP000024842">
    <property type="component" value="Unassembled WGS sequence"/>
</dbReference>
<name>A0A023DZQ6_9PROT</name>
<reference evidence="2 3" key="1">
    <citation type="journal article" date="2014" name="FEMS Microbiol. Lett.">
        <title>Draft genome sequences of three Holospora species (Holospora obtusa, Holospora undulata, and Holospora elegans), endonuclear symbiotic bacteria of the ciliate Paramecium caudatum.</title>
        <authorList>
            <person name="Dohra H."/>
            <person name="Tanaka K."/>
            <person name="Suzuki T."/>
            <person name="Fujishima M."/>
            <person name="Suzuki H."/>
        </authorList>
    </citation>
    <scope>NUCLEOTIDE SEQUENCE [LARGE SCALE GENOMIC DNA]</scope>
    <source>
        <strain evidence="2 3">E1</strain>
    </source>
</reference>
<evidence type="ECO:0000256" key="1">
    <source>
        <dbReference type="SAM" id="SignalP"/>
    </source>
</evidence>